<dbReference type="InterPro" id="IPR001623">
    <property type="entry name" value="DnaJ_domain"/>
</dbReference>
<dbReference type="PROSITE" id="PS50076">
    <property type="entry name" value="DNAJ_2"/>
    <property type="match status" value="1"/>
</dbReference>
<feature type="compositionally biased region" description="Low complexity" evidence="1">
    <location>
        <begin position="30"/>
        <end position="39"/>
    </location>
</feature>
<dbReference type="CDD" id="cd06257">
    <property type="entry name" value="DnaJ"/>
    <property type="match status" value="1"/>
</dbReference>
<accession>A0A511KPL3</accession>
<dbReference type="InterPro" id="IPR036869">
    <property type="entry name" value="J_dom_sf"/>
</dbReference>
<feature type="domain" description="J" evidence="2">
    <location>
        <begin position="75"/>
        <end position="146"/>
    </location>
</feature>
<reference evidence="3 4" key="1">
    <citation type="submission" date="2019-07" db="EMBL/GenBank/DDBJ databases">
        <title>Rhodotorula toruloides NBRC10032 genome sequencing.</title>
        <authorList>
            <person name="Shida Y."/>
            <person name="Takaku H."/>
            <person name="Ogasawara W."/>
            <person name="Mori K."/>
        </authorList>
    </citation>
    <scope>NUCLEOTIDE SEQUENCE [LARGE SCALE GENOMIC DNA]</scope>
    <source>
        <strain evidence="3 4">NBRC10032</strain>
    </source>
</reference>
<gene>
    <name evidence="3" type="ORF">Rt10032_c20g6325</name>
</gene>
<dbReference type="Pfam" id="PF00226">
    <property type="entry name" value="DnaJ"/>
    <property type="match status" value="1"/>
</dbReference>
<dbReference type="OrthoDB" id="342454at2759"/>
<evidence type="ECO:0000313" key="4">
    <source>
        <dbReference type="Proteomes" id="UP000321518"/>
    </source>
</evidence>
<dbReference type="EMBL" id="BJWK01000020">
    <property type="protein sequence ID" value="GEM12308.1"/>
    <property type="molecule type" value="Genomic_DNA"/>
</dbReference>
<feature type="region of interest" description="Disordered" evidence="1">
    <location>
        <begin position="218"/>
        <end position="240"/>
    </location>
</feature>
<dbReference type="Proteomes" id="UP000321518">
    <property type="component" value="Unassembled WGS sequence"/>
</dbReference>
<evidence type="ECO:0000259" key="2">
    <source>
        <dbReference type="PROSITE" id="PS50076"/>
    </source>
</evidence>
<dbReference type="Gene3D" id="1.10.287.110">
    <property type="entry name" value="DnaJ domain"/>
    <property type="match status" value="1"/>
</dbReference>
<dbReference type="PANTHER" id="PTHR46620:SF1">
    <property type="entry name" value="J DOMAIN-CONTAINING PROTEIN SPF31"/>
    <property type="match status" value="1"/>
</dbReference>
<feature type="region of interest" description="Disordered" evidence="1">
    <location>
        <begin position="1"/>
        <end position="39"/>
    </location>
</feature>
<protein>
    <submittedName>
        <fullName evidence="3">Chaperone regulator</fullName>
    </submittedName>
</protein>
<comment type="caution">
    <text evidence="3">The sequence shown here is derived from an EMBL/GenBank/DDBJ whole genome shotgun (WGS) entry which is preliminary data.</text>
</comment>
<feature type="compositionally biased region" description="Low complexity" evidence="1">
    <location>
        <begin position="12"/>
        <end position="21"/>
    </location>
</feature>
<sequence length="263" mass="30240">MSTTQADGSRPSASAASASSSTLDKGKRPASSSTATAADADLFDDSELDRIFNQEASQVAREAEVMRVLAAFKLNPYEILDLNWMPSAGTTDSDIQKTYRKKSLLIHPDKLKHPRGIEAFDLLKKARRAQTELSDPAKRKPLDETITDARMLVLRELRLPRETPDDDERLRPPKLPAPDLKERVRKKTKDLLIEDELRRRRVQKMTMIAEGAEAKRVEDAVAEKKRKMEEKERWEEKREDRVHDWRNFNKKRKTKKKNPQLLG</sequence>
<dbReference type="PANTHER" id="PTHR46620">
    <property type="entry name" value="J DOMAIN-CONTAINING PROTEIN SPF31"/>
    <property type="match status" value="1"/>
</dbReference>
<name>A0A511KPL3_RHOTO</name>
<dbReference type="AlphaFoldDB" id="A0A511KPL3"/>
<proteinExistence type="predicted"/>
<dbReference type="SUPFAM" id="SSF46565">
    <property type="entry name" value="Chaperone J-domain"/>
    <property type="match status" value="1"/>
</dbReference>
<dbReference type="SMART" id="SM00271">
    <property type="entry name" value="DnaJ"/>
    <property type="match status" value="1"/>
</dbReference>
<organism evidence="3 4">
    <name type="scientific">Rhodotorula toruloides</name>
    <name type="common">Yeast</name>
    <name type="synonym">Rhodosporidium toruloides</name>
    <dbReference type="NCBI Taxonomy" id="5286"/>
    <lineage>
        <taxon>Eukaryota</taxon>
        <taxon>Fungi</taxon>
        <taxon>Dikarya</taxon>
        <taxon>Basidiomycota</taxon>
        <taxon>Pucciniomycotina</taxon>
        <taxon>Microbotryomycetes</taxon>
        <taxon>Sporidiobolales</taxon>
        <taxon>Sporidiobolaceae</taxon>
        <taxon>Rhodotorula</taxon>
    </lineage>
</organism>
<evidence type="ECO:0000256" key="1">
    <source>
        <dbReference type="SAM" id="MobiDB-lite"/>
    </source>
</evidence>
<evidence type="ECO:0000313" key="3">
    <source>
        <dbReference type="EMBL" id="GEM12308.1"/>
    </source>
</evidence>